<keyword evidence="2" id="KW-1185">Reference proteome</keyword>
<organism evidence="1 2">
    <name type="scientific">Trichinella pseudospiralis</name>
    <name type="common">Parasitic roundworm</name>
    <dbReference type="NCBI Taxonomy" id="6337"/>
    <lineage>
        <taxon>Eukaryota</taxon>
        <taxon>Metazoa</taxon>
        <taxon>Ecdysozoa</taxon>
        <taxon>Nematoda</taxon>
        <taxon>Enoplea</taxon>
        <taxon>Dorylaimia</taxon>
        <taxon>Trichinellida</taxon>
        <taxon>Trichinellidae</taxon>
        <taxon>Trichinella</taxon>
    </lineage>
</organism>
<dbReference type="EMBL" id="JYDT01000252">
    <property type="protein sequence ID" value="KRY81198.1"/>
    <property type="molecule type" value="Genomic_DNA"/>
</dbReference>
<gene>
    <name evidence="1" type="ORF">T4D_10673</name>
</gene>
<dbReference type="Proteomes" id="UP000054995">
    <property type="component" value="Unassembled WGS sequence"/>
</dbReference>
<evidence type="ECO:0000313" key="2">
    <source>
        <dbReference type="Proteomes" id="UP000054995"/>
    </source>
</evidence>
<evidence type="ECO:0000313" key="1">
    <source>
        <dbReference type="EMBL" id="KRY81198.1"/>
    </source>
</evidence>
<accession>A0A0V1F5I9</accession>
<sequence>MPSSIYFLMTHCLEPETTNGVIQHSVPCRTHLLQSVDGIS</sequence>
<dbReference type="AlphaFoldDB" id="A0A0V1F5I9"/>
<protein>
    <submittedName>
        <fullName evidence="1">Uncharacterized protein</fullName>
    </submittedName>
</protein>
<proteinExistence type="predicted"/>
<name>A0A0V1F5I9_TRIPS</name>
<comment type="caution">
    <text evidence="1">The sequence shown here is derived from an EMBL/GenBank/DDBJ whole genome shotgun (WGS) entry which is preliminary data.</text>
</comment>
<reference evidence="1 2" key="1">
    <citation type="submission" date="2015-01" db="EMBL/GenBank/DDBJ databases">
        <title>Evolution of Trichinella species and genotypes.</title>
        <authorList>
            <person name="Korhonen P.K."/>
            <person name="Edoardo P."/>
            <person name="Giuseppe L.R."/>
            <person name="Gasser R.B."/>
        </authorList>
    </citation>
    <scope>NUCLEOTIDE SEQUENCE [LARGE SCALE GENOMIC DNA]</scope>
    <source>
        <strain evidence="1">ISS470</strain>
    </source>
</reference>